<organism evidence="1">
    <name type="scientific">marine sediment metagenome</name>
    <dbReference type="NCBI Taxonomy" id="412755"/>
    <lineage>
        <taxon>unclassified sequences</taxon>
        <taxon>metagenomes</taxon>
        <taxon>ecological metagenomes</taxon>
    </lineage>
</organism>
<dbReference type="EMBL" id="LAZR01056473">
    <property type="protein sequence ID" value="KKK74116.1"/>
    <property type="molecule type" value="Genomic_DNA"/>
</dbReference>
<protein>
    <submittedName>
        <fullName evidence="1">Uncharacterized protein</fullName>
    </submittedName>
</protein>
<comment type="caution">
    <text evidence="1">The sequence shown here is derived from an EMBL/GenBank/DDBJ whole genome shotgun (WGS) entry which is preliminary data.</text>
</comment>
<reference evidence="1" key="1">
    <citation type="journal article" date="2015" name="Nature">
        <title>Complex archaea that bridge the gap between prokaryotes and eukaryotes.</title>
        <authorList>
            <person name="Spang A."/>
            <person name="Saw J.H."/>
            <person name="Jorgensen S.L."/>
            <person name="Zaremba-Niedzwiedzka K."/>
            <person name="Martijn J."/>
            <person name="Lind A.E."/>
            <person name="van Eijk R."/>
            <person name="Schleper C."/>
            <person name="Guy L."/>
            <person name="Ettema T.J."/>
        </authorList>
    </citation>
    <scope>NUCLEOTIDE SEQUENCE</scope>
</reference>
<proteinExistence type="predicted"/>
<feature type="non-terminal residue" evidence="1">
    <location>
        <position position="1"/>
    </location>
</feature>
<dbReference type="AlphaFoldDB" id="A0A0F9APH5"/>
<accession>A0A0F9APH5</accession>
<evidence type="ECO:0000313" key="1">
    <source>
        <dbReference type="EMBL" id="KKK74116.1"/>
    </source>
</evidence>
<gene>
    <name evidence="1" type="ORF">LCGC14_2886980</name>
</gene>
<name>A0A0F9APH5_9ZZZZ</name>
<sequence length="286" mass="30810">YAFGNDFKALHRAEYVRSIGARFTIHDCETAWDESVDGDVTVTVDTTYKVQGNNSNKMVIAAGASAADILATDDITEVDISTCDKVEIFIRSTVALDAGDIQLLLDDTASCASPVESIDIPATVANTSTTHTITLADPSGDTAIISVGIKLITDKGAMTLYVDRIRAVNSNQKKYEDLSADQWDVVKGSSPTFKLVGSGLSVVGGDNEIRLSGYAAPDIMSDETTDCEIDPAYVIAATTGRLLTAHAKSRQLSIVDREALGEKWLERAEKIKPYLSVDYAMNTKWV</sequence>